<keyword evidence="3" id="KW-1185">Reference proteome</keyword>
<protein>
    <recommendedName>
        <fullName evidence="1">Cthe-2314-like HEPN domain-containing protein</fullName>
    </recommendedName>
</protein>
<dbReference type="RefSeq" id="WP_161820278.1">
    <property type="nucleotide sequence ID" value="NZ_JAACJS010000015.1"/>
</dbReference>
<sequence>MDSHELIWAFQKKIIEIYKEQHLIPLRGENDDYKISGREILTWFHEVTKSNAIKHNLHNTYFDLQNDLFICSDEMIYFTAHLFLYKPHINNPLNEGHSFYGREIFPNRQNIEAKRYNMFADIVSQKTYNFWDRIGDLIASFFPDRIKSHQVFFAKALDCVPDEFRTSEQFIWLNEFKKTDYAKLNSIRKQIVHYTTTDTEYRQKHLQVKTREEMERLQTEREALPEYYKTQVQLTLQGFEKAMFLLENFNRTLFPS</sequence>
<dbReference type="Pfam" id="PF18730">
    <property type="entry name" value="HEPN_Cthe2314"/>
    <property type="match status" value="1"/>
</dbReference>
<accession>A0ABX0A132</accession>
<reference evidence="2 3" key="1">
    <citation type="submission" date="2020-01" db="EMBL/GenBank/DDBJ databases">
        <title>Genome analysis.</title>
        <authorList>
            <person name="Wu S."/>
            <person name="Wang G."/>
        </authorList>
    </citation>
    <scope>NUCLEOTIDE SEQUENCE [LARGE SCALE GENOMIC DNA]</scope>
    <source>
        <strain evidence="2 3">SYL130</strain>
    </source>
</reference>
<gene>
    <name evidence="2" type="ORF">GWC95_18990</name>
</gene>
<feature type="domain" description="Cthe-2314-like HEPN" evidence="1">
    <location>
        <begin position="105"/>
        <end position="229"/>
    </location>
</feature>
<evidence type="ECO:0000313" key="3">
    <source>
        <dbReference type="Proteomes" id="UP000753802"/>
    </source>
</evidence>
<dbReference type="InterPro" id="IPR041394">
    <property type="entry name" value="HEPN_Cthe2314"/>
</dbReference>
<name>A0ABX0A132_9BACT</name>
<proteinExistence type="predicted"/>
<evidence type="ECO:0000259" key="1">
    <source>
        <dbReference type="Pfam" id="PF18730"/>
    </source>
</evidence>
<dbReference type="Proteomes" id="UP000753802">
    <property type="component" value="Unassembled WGS sequence"/>
</dbReference>
<comment type="caution">
    <text evidence="2">The sequence shown here is derived from an EMBL/GenBank/DDBJ whole genome shotgun (WGS) entry which is preliminary data.</text>
</comment>
<dbReference type="EMBL" id="JAACJS010000015">
    <property type="protein sequence ID" value="NCI52018.1"/>
    <property type="molecule type" value="Genomic_DNA"/>
</dbReference>
<evidence type="ECO:0000313" key="2">
    <source>
        <dbReference type="EMBL" id="NCI52018.1"/>
    </source>
</evidence>
<organism evidence="2 3">
    <name type="scientific">Sediminibacterium roseum</name>
    <dbReference type="NCBI Taxonomy" id="1978412"/>
    <lineage>
        <taxon>Bacteria</taxon>
        <taxon>Pseudomonadati</taxon>
        <taxon>Bacteroidota</taxon>
        <taxon>Chitinophagia</taxon>
        <taxon>Chitinophagales</taxon>
        <taxon>Chitinophagaceae</taxon>
        <taxon>Sediminibacterium</taxon>
    </lineage>
</organism>